<keyword evidence="2" id="KW-0677">Repeat</keyword>
<dbReference type="GO" id="GO:0006897">
    <property type="term" value="P:endocytosis"/>
    <property type="evidence" value="ECO:0007669"/>
    <property type="project" value="TreeGrafter"/>
</dbReference>
<dbReference type="InterPro" id="IPR011989">
    <property type="entry name" value="ARM-like"/>
</dbReference>
<feature type="compositionally biased region" description="Polar residues" evidence="4">
    <location>
        <begin position="774"/>
        <end position="783"/>
    </location>
</feature>
<reference evidence="5 6" key="1">
    <citation type="journal article" date="2022" name="Nat. Ecol. Evol.">
        <title>A masculinizing supergene underlies an exaggerated male reproductive morph in a spider.</title>
        <authorList>
            <person name="Hendrickx F."/>
            <person name="De Corte Z."/>
            <person name="Sonet G."/>
            <person name="Van Belleghem S.M."/>
            <person name="Kostlbacher S."/>
            <person name="Vangestel C."/>
        </authorList>
    </citation>
    <scope>NUCLEOTIDE SEQUENCE [LARGE SCALE GENOMIC DNA]</scope>
    <source>
        <strain evidence="5">W744_W776</strain>
    </source>
</reference>
<dbReference type="Gene3D" id="1.25.10.10">
    <property type="entry name" value="Leucine-rich Repeat Variant"/>
    <property type="match status" value="2"/>
</dbReference>
<evidence type="ECO:0000256" key="1">
    <source>
        <dbReference type="ARBA" id="ARBA00008304"/>
    </source>
</evidence>
<dbReference type="Pfam" id="PF25468">
    <property type="entry name" value="HEAT_HEATR5A"/>
    <property type="match status" value="1"/>
</dbReference>
<dbReference type="GO" id="GO:0008104">
    <property type="term" value="P:intracellular protein localization"/>
    <property type="evidence" value="ECO:0007669"/>
    <property type="project" value="TreeGrafter"/>
</dbReference>
<feature type="region of interest" description="Disordered" evidence="4">
    <location>
        <begin position="764"/>
        <end position="786"/>
    </location>
</feature>
<evidence type="ECO:0000256" key="3">
    <source>
        <dbReference type="ARBA" id="ARBA00070811"/>
    </source>
</evidence>
<dbReference type="SUPFAM" id="SSF48371">
    <property type="entry name" value="ARM repeat"/>
    <property type="match status" value="2"/>
</dbReference>
<name>A0AAV6UHS4_9ARAC</name>
<keyword evidence="6" id="KW-1185">Reference proteome</keyword>
<proteinExistence type="inferred from homology"/>
<dbReference type="Proteomes" id="UP000827092">
    <property type="component" value="Unassembled WGS sequence"/>
</dbReference>
<accession>A0AAV6UHS4</accession>
<evidence type="ECO:0000256" key="2">
    <source>
        <dbReference type="ARBA" id="ARBA00022737"/>
    </source>
</evidence>
<dbReference type="FunFam" id="1.25.10.10:FF:000098">
    <property type="entry name" value="HEAT repeat-containing protein 5A isoform X2"/>
    <property type="match status" value="1"/>
</dbReference>
<dbReference type="InterPro" id="IPR046837">
    <property type="entry name" value="Laa1/Sip1/HEATR5-like_HEAT"/>
</dbReference>
<dbReference type="InterPro" id="IPR000357">
    <property type="entry name" value="HEAT"/>
</dbReference>
<dbReference type="GO" id="GO:0030139">
    <property type="term" value="C:endocytic vesicle"/>
    <property type="evidence" value="ECO:0007669"/>
    <property type="project" value="TreeGrafter"/>
</dbReference>
<dbReference type="GO" id="GO:0016020">
    <property type="term" value="C:membrane"/>
    <property type="evidence" value="ECO:0007669"/>
    <property type="project" value="TreeGrafter"/>
</dbReference>
<protein>
    <recommendedName>
        <fullName evidence="3">HEAT repeat-containing protein 5A</fullName>
    </recommendedName>
</protein>
<feature type="compositionally biased region" description="Basic and acidic residues" evidence="4">
    <location>
        <begin position="764"/>
        <end position="773"/>
    </location>
</feature>
<dbReference type="Pfam" id="PF20210">
    <property type="entry name" value="Laa1_Sip1_HTR5"/>
    <property type="match status" value="1"/>
</dbReference>
<sequence length="2074" mass="228131">MSESLLQQAKKHSSKLLKDQHRFGKMMELSHSLILNEEALKQIPEPKRPVFIFEWLRFLDKVLIAAQKSDIKGCQKKLVEQLIKQIHESPGPPIRKLIGRCLATLFNVGDASLLFDSINKCNDIVRNKDDSPSFLHVKLAAIGCLGTMYQQLGRMTGRSYEETVTILLKSLKNAESQTRCEIMISMEKIVSGLGNAATSVHKDIFKALRHCLTDRVMTVRCSAAKCLQEMLKYSPFLYTSDLETVASLCFRSFEGSNYEVRCAVSELLGVVMATTQQASHPTVGKNRLPTLDEVLSLMASGFLKGGIGFLKGSAGEMIKGGSSVSREIRVGVTHSYIVFIQKLDGPWLENNLNTVLTHLLELVGNPKAVPTHVDAVYSRKCITFILQSVLGRLLGENAQAAACKELVRIIVKHVNEDSSAETSGKDNSQDTALSQHVLVCALQQLGSLISVLDTTASTLICDPSVGVLESVVSVLVHSSSAARLAAAWCLRLITTAVPSQLTPMLERCSDRLDTLKSSPEAIAGYSAALTSLLSASRSTPLGIPQNRGKMIFNVAEDLLRSASQNSRLSLQRTQAGWLMIGSVMTLGSSVVKGLLPRMMLLWKNSFPRSNKELEQERHRGDAFTWQVTLEGRAGALSAMASFLMHCKDLVTEDIIRRLLSPIESALVMLVNVGHVFKSYGQHLKACAAMVRMRLYEVLSLLPPKSYEGTYNSLLRLLVAEFTLTENPANTTTSLLRSLCHANDSIILGFWLQETDHKAIEDQMEPNRRLDRDNLQPNSASGSGSLEHDHTALYKMLKKGDFVPDPLPLGVAVIDMSVVLFGLVFPVVAYKHRLQMLDHFSECIRQAKATRQEAVQINIFTALLNALKALVETKSSLGSEDVRKAAIRLMLGSLNHTNPILRCAAGEALGRMAQVVGDGRFVAEMAQHMFDKLKTARDAASRTGHSLALGCLHRYVGGMGTGQHLNTSVSILLALAQDINAPIVQLWALHALSMIADSGGPMYRSYVEPTLSIVLKLLLRMAPTHIDVHQCIGKCLTALITTVGPELQGNSLSVCTTRSSFLVACAIMQDHSDPLVQAEAISCLQQLHMFAPRHVNLTNLVPTLCLASHSSHLLRASVACLRQLAQREASEISTHALSWTKEHSSSQHIKKDFLCENGLEGSVFSMLDTETDIRLVSDAHDTLTSMLQTLAEENIGHWLQLCKSVLTATELVSKPEKEETPDVDNDADGDLDVDDEVRFKASDENRHISVTPRWSTRVFAAESLQRIIGACEGKNVHFDLGLARESKIINKRDYLVLYLSDLVRMAFMAATSDSDALRIEGLKALEIIISKFSKIPEPEFPDHVILEQYQAQVGAALRPAFSPDTPSHITAFACQVCSAWIGCGVARDLNDLRRVHQLLVSSLEKLHKGSSTLVYNESASTMEKLAILKAWAEVYVVAMNNQKLQISNADQVESDGDQESLLRLVAPELSLLSIYWLAFLKDYALLSLPQEFRSQLPHEGGAFYTSDTMDTVRKFYKDTWPPVLNAATLWLCDGGFEETSKSVVSNLPRNLLTYVMQSNRSIEDTNSDFFHLIFGICLEALCSPYSNSSVDYVRICLNSFIQLLSHPLPSKILGQDSQLSTELVNVLHRLLLTRECVESQLAVMKVTQLLVTAHKDFIEGERKKHLKELGPANQEPKDLNSELASLGEGGETGVIVPEKSVVFSIMENCLCLIVKQLPQISPSLASSTGTVIPNSKCVKPLTEESSILVSSALKVLVQLPLMCSYAASAGVASVTLHLIVGVLKQITSEQVTSLEPFLQSTLDCVRDLCCNSMIKNVASRKDWITLLQSGLAHLTQFSKSSTDSTAADELIAVLSINIYITSAPREVVCAPNLRQHCINTYKHALQQDGTEVQVKAISSLQSVFTHSDMVVVGPYIHALCPKLIELIGQFSTELISQTNFSETKILAVKELIQTLKVLVDIAANDKKLLIVGLYVPTLVNLLVDPENPQSLTPARTTVHQCALQQLMKIGPQYPQEFRTVVGRNLRLKSRLEACIRTAQAGSDSNREQSSESELRSNMRSSPTIKLKTDFSNFSG</sequence>
<dbReference type="InterPro" id="IPR040108">
    <property type="entry name" value="Laa1/Sip1/HEATR5"/>
</dbReference>
<gene>
    <name evidence="5" type="ORF">JTE90_029028</name>
</gene>
<dbReference type="GO" id="GO:0005829">
    <property type="term" value="C:cytosol"/>
    <property type="evidence" value="ECO:0007669"/>
    <property type="project" value="GOC"/>
</dbReference>
<dbReference type="InterPro" id="IPR016024">
    <property type="entry name" value="ARM-type_fold"/>
</dbReference>
<dbReference type="PANTHER" id="PTHR21663:SF0">
    <property type="entry name" value="HEAT REPEAT-CONTAINING PROTEIN 5B"/>
    <property type="match status" value="1"/>
</dbReference>
<dbReference type="GO" id="GO:0005794">
    <property type="term" value="C:Golgi apparatus"/>
    <property type="evidence" value="ECO:0007669"/>
    <property type="project" value="TreeGrafter"/>
</dbReference>
<dbReference type="PANTHER" id="PTHR21663">
    <property type="entry name" value="HYPOTHETICAL HEAT DOMAIN-CONTAINING"/>
    <property type="match status" value="1"/>
</dbReference>
<comment type="similarity">
    <text evidence="1">Belongs to the HEATR5 family.</text>
</comment>
<feature type="region of interest" description="Disordered" evidence="4">
    <location>
        <begin position="2037"/>
        <end position="2074"/>
    </location>
</feature>
<evidence type="ECO:0000313" key="6">
    <source>
        <dbReference type="Proteomes" id="UP000827092"/>
    </source>
</evidence>
<evidence type="ECO:0000313" key="5">
    <source>
        <dbReference type="EMBL" id="KAG8183922.1"/>
    </source>
</evidence>
<evidence type="ECO:0000256" key="4">
    <source>
        <dbReference type="SAM" id="MobiDB-lite"/>
    </source>
</evidence>
<dbReference type="GO" id="GO:0042147">
    <property type="term" value="P:retrograde transport, endosome to Golgi"/>
    <property type="evidence" value="ECO:0007669"/>
    <property type="project" value="TreeGrafter"/>
</dbReference>
<feature type="compositionally biased region" description="Basic and acidic residues" evidence="4">
    <location>
        <begin position="2043"/>
        <end position="2055"/>
    </location>
</feature>
<dbReference type="FunFam" id="1.25.10.10:FF:000138">
    <property type="entry name" value="Putative HEAT repeat-containing protein 5B"/>
    <property type="match status" value="1"/>
</dbReference>
<organism evidence="5 6">
    <name type="scientific">Oedothorax gibbosus</name>
    <dbReference type="NCBI Taxonomy" id="931172"/>
    <lineage>
        <taxon>Eukaryota</taxon>
        <taxon>Metazoa</taxon>
        <taxon>Ecdysozoa</taxon>
        <taxon>Arthropoda</taxon>
        <taxon>Chelicerata</taxon>
        <taxon>Arachnida</taxon>
        <taxon>Araneae</taxon>
        <taxon>Araneomorphae</taxon>
        <taxon>Entelegynae</taxon>
        <taxon>Araneoidea</taxon>
        <taxon>Linyphiidae</taxon>
        <taxon>Erigoninae</taxon>
        <taxon>Oedothorax</taxon>
    </lineage>
</organism>
<comment type="caution">
    <text evidence="5">The sequence shown here is derived from an EMBL/GenBank/DDBJ whole genome shotgun (WGS) entry which is preliminary data.</text>
</comment>
<feature type="compositionally biased region" description="Polar residues" evidence="4">
    <location>
        <begin position="2056"/>
        <end position="2074"/>
    </location>
</feature>
<dbReference type="Pfam" id="PF02985">
    <property type="entry name" value="HEAT"/>
    <property type="match status" value="1"/>
</dbReference>
<dbReference type="EMBL" id="JAFNEN010000397">
    <property type="protein sequence ID" value="KAG8183922.1"/>
    <property type="molecule type" value="Genomic_DNA"/>
</dbReference>